<comment type="caution">
    <text evidence="3">The sequence shown here is derived from an EMBL/GenBank/DDBJ whole genome shotgun (WGS) entry which is preliminary data.</text>
</comment>
<protein>
    <recommendedName>
        <fullName evidence="5">Pentatricopeptide repeat domain-containing protein 1</fullName>
    </recommendedName>
</protein>
<evidence type="ECO:0000313" key="4">
    <source>
        <dbReference type="Proteomes" id="UP000298416"/>
    </source>
</evidence>
<dbReference type="InterPro" id="IPR046960">
    <property type="entry name" value="PPR_At4g14850-like_plant"/>
</dbReference>
<gene>
    <name evidence="3" type="ORF">SASPL_122030</name>
</gene>
<dbReference type="GO" id="GO:0003723">
    <property type="term" value="F:RNA binding"/>
    <property type="evidence" value="ECO:0007669"/>
    <property type="project" value="InterPro"/>
</dbReference>
<dbReference type="InterPro" id="IPR002885">
    <property type="entry name" value="PPR_rpt"/>
</dbReference>
<accession>A0A8X8ZRP2</accession>
<evidence type="ECO:0008006" key="5">
    <source>
        <dbReference type="Google" id="ProtNLM"/>
    </source>
</evidence>
<reference evidence="3" key="1">
    <citation type="submission" date="2018-01" db="EMBL/GenBank/DDBJ databases">
        <authorList>
            <person name="Mao J.F."/>
        </authorList>
    </citation>
    <scope>NUCLEOTIDE SEQUENCE</scope>
    <source>
        <strain evidence="3">Huo1</strain>
        <tissue evidence="3">Leaf</tissue>
    </source>
</reference>
<dbReference type="EMBL" id="PNBA02000008">
    <property type="protein sequence ID" value="KAG6414657.1"/>
    <property type="molecule type" value="Genomic_DNA"/>
</dbReference>
<dbReference type="PANTHER" id="PTHR47926:SF405">
    <property type="entry name" value="DYW DOMAIN-CONTAINING PROTEIN"/>
    <property type="match status" value="1"/>
</dbReference>
<evidence type="ECO:0000256" key="2">
    <source>
        <dbReference type="PROSITE-ProRule" id="PRU00708"/>
    </source>
</evidence>
<proteinExistence type="predicted"/>
<dbReference type="AlphaFoldDB" id="A0A8X8ZRP2"/>
<dbReference type="PANTHER" id="PTHR47926">
    <property type="entry name" value="PENTATRICOPEPTIDE REPEAT-CONTAINING PROTEIN"/>
    <property type="match status" value="1"/>
</dbReference>
<evidence type="ECO:0000256" key="1">
    <source>
        <dbReference type="ARBA" id="ARBA00022737"/>
    </source>
</evidence>
<dbReference type="PROSITE" id="PS51375">
    <property type="entry name" value="PPR"/>
    <property type="match status" value="1"/>
</dbReference>
<keyword evidence="1" id="KW-0677">Repeat</keyword>
<evidence type="ECO:0000313" key="3">
    <source>
        <dbReference type="EMBL" id="KAG6414657.1"/>
    </source>
</evidence>
<reference evidence="3" key="2">
    <citation type="submission" date="2020-08" db="EMBL/GenBank/DDBJ databases">
        <title>Plant Genome Project.</title>
        <authorList>
            <person name="Zhang R.-G."/>
        </authorList>
    </citation>
    <scope>NUCLEOTIDE SEQUENCE</scope>
    <source>
        <strain evidence="3">Huo1</strain>
        <tissue evidence="3">Leaf</tissue>
    </source>
</reference>
<feature type="repeat" description="PPR" evidence="2">
    <location>
        <begin position="5"/>
        <end position="35"/>
    </location>
</feature>
<dbReference type="NCBIfam" id="TIGR00756">
    <property type="entry name" value="PPR"/>
    <property type="match status" value="2"/>
</dbReference>
<dbReference type="Pfam" id="PF01535">
    <property type="entry name" value="PPR"/>
    <property type="match status" value="2"/>
</dbReference>
<dbReference type="Gene3D" id="1.25.40.10">
    <property type="entry name" value="Tetratricopeptide repeat domain"/>
    <property type="match status" value="2"/>
</dbReference>
<organism evidence="3">
    <name type="scientific">Salvia splendens</name>
    <name type="common">Scarlet sage</name>
    <dbReference type="NCBI Taxonomy" id="180675"/>
    <lineage>
        <taxon>Eukaryota</taxon>
        <taxon>Viridiplantae</taxon>
        <taxon>Streptophyta</taxon>
        <taxon>Embryophyta</taxon>
        <taxon>Tracheophyta</taxon>
        <taxon>Spermatophyta</taxon>
        <taxon>Magnoliopsida</taxon>
        <taxon>eudicotyledons</taxon>
        <taxon>Gunneridae</taxon>
        <taxon>Pentapetalae</taxon>
        <taxon>asterids</taxon>
        <taxon>lamiids</taxon>
        <taxon>Lamiales</taxon>
        <taxon>Lamiaceae</taxon>
        <taxon>Nepetoideae</taxon>
        <taxon>Mentheae</taxon>
        <taxon>Salviinae</taxon>
        <taxon>Salvia</taxon>
        <taxon>Salvia subgen. Calosphace</taxon>
        <taxon>core Calosphace</taxon>
    </lineage>
</organism>
<dbReference type="GO" id="GO:0009451">
    <property type="term" value="P:RNA modification"/>
    <property type="evidence" value="ECO:0007669"/>
    <property type="project" value="InterPro"/>
</dbReference>
<dbReference type="Proteomes" id="UP000298416">
    <property type="component" value="Unassembled WGS sequence"/>
</dbReference>
<name>A0A8X8ZRP2_SALSN</name>
<sequence length="177" mass="19775">MGLRNVVSWSALISGYARNGNSSDALMLLVEMQVRTRFGRLRGRASCVLRPRLPEAGVGFVVRRGLRTDHAVETALVDMYTKYGSLLRAQALFEGAGARDRILWNAMIAGYGIHGRGEEALSVFRRTIGAPDEEAKVKMLRNHRERLAIAFRILKTRRGIRLLSVDHEEAESVWGLA</sequence>
<keyword evidence="4" id="KW-1185">Reference proteome</keyword>
<dbReference type="InterPro" id="IPR011990">
    <property type="entry name" value="TPR-like_helical_dom_sf"/>
</dbReference>